<dbReference type="EMBL" id="SRXW01000001">
    <property type="protein sequence ID" value="TGY89791.1"/>
    <property type="molecule type" value="Genomic_DNA"/>
</dbReference>
<feature type="transmembrane region" description="Helical" evidence="2">
    <location>
        <begin position="75"/>
        <end position="93"/>
    </location>
</feature>
<dbReference type="InterPro" id="IPR005182">
    <property type="entry name" value="YdbS-like_PH"/>
</dbReference>
<evidence type="ECO:0000256" key="1">
    <source>
        <dbReference type="SAM" id="MobiDB-lite"/>
    </source>
</evidence>
<accession>A0A4S2H364</accession>
<name>A0A4S2H364_9PROT</name>
<dbReference type="PANTHER" id="PTHR37938">
    <property type="entry name" value="BLL0215 PROTEIN"/>
    <property type="match status" value="1"/>
</dbReference>
<dbReference type="Pfam" id="PF03703">
    <property type="entry name" value="bPH_2"/>
    <property type="match status" value="1"/>
</dbReference>
<keyword evidence="2" id="KW-0812">Transmembrane</keyword>
<evidence type="ECO:0000313" key="4">
    <source>
        <dbReference type="EMBL" id="TGY89791.1"/>
    </source>
</evidence>
<keyword evidence="2" id="KW-1133">Transmembrane helix</keyword>
<evidence type="ECO:0000313" key="5">
    <source>
        <dbReference type="Proteomes" id="UP000308054"/>
    </source>
</evidence>
<evidence type="ECO:0000256" key="2">
    <source>
        <dbReference type="SAM" id="Phobius"/>
    </source>
</evidence>
<feature type="region of interest" description="Disordered" evidence="1">
    <location>
        <begin position="1"/>
        <end position="21"/>
    </location>
</feature>
<evidence type="ECO:0000259" key="3">
    <source>
        <dbReference type="Pfam" id="PF03703"/>
    </source>
</evidence>
<dbReference type="PANTHER" id="PTHR37938:SF1">
    <property type="entry name" value="BLL0215 PROTEIN"/>
    <property type="match status" value="1"/>
</dbReference>
<feature type="domain" description="YdbS-like PH" evidence="3">
    <location>
        <begin position="99"/>
        <end position="162"/>
    </location>
</feature>
<dbReference type="Proteomes" id="UP000308054">
    <property type="component" value="Unassembled WGS sequence"/>
</dbReference>
<protein>
    <submittedName>
        <fullName evidence="4">PH domain-containing protein</fullName>
    </submittedName>
</protein>
<dbReference type="AlphaFoldDB" id="A0A4S2H364"/>
<comment type="caution">
    <text evidence="4">The sequence shown here is derived from an EMBL/GenBank/DDBJ whole genome shotgun (WGS) entry which is preliminary data.</text>
</comment>
<organism evidence="4 5">
    <name type="scientific">Marinicauda algicola</name>
    <dbReference type="NCBI Taxonomy" id="2029849"/>
    <lineage>
        <taxon>Bacteria</taxon>
        <taxon>Pseudomonadati</taxon>
        <taxon>Pseudomonadota</taxon>
        <taxon>Alphaproteobacteria</taxon>
        <taxon>Maricaulales</taxon>
        <taxon>Maricaulaceae</taxon>
        <taxon>Marinicauda</taxon>
    </lineage>
</organism>
<sequence length="181" mass="20322">MPEHGSPSRVRDVGTGPSVHSRTEGAMSYIANSSLPEEEVCYRIGLHWLVWLASILVTLALLAVLAALLAYDVTVWLWAVPMIFIPFAWYPFISLERGVTTRRVVQKTGIFNVETEEMQLPALETVEFERSLLGHIFRYGTIELTGRGVSDLRFEMVPDPYAVKKAVERAQKTWREGKGAG</sequence>
<gene>
    <name evidence="4" type="ORF">E5163_01220</name>
</gene>
<proteinExistence type="predicted"/>
<keyword evidence="5" id="KW-1185">Reference proteome</keyword>
<feature type="transmembrane region" description="Helical" evidence="2">
    <location>
        <begin position="48"/>
        <end position="69"/>
    </location>
</feature>
<reference evidence="4 5" key="1">
    <citation type="journal article" date="2017" name="Int. J. Syst. Evol. Microbiol.">
        <title>Marinicauda algicola sp. nov., isolated from a marine red alga Rhodosorus marinus.</title>
        <authorList>
            <person name="Jeong S.E."/>
            <person name="Jeon S.H."/>
            <person name="Chun B.H."/>
            <person name="Kim D.W."/>
            <person name="Jeon C.O."/>
        </authorList>
    </citation>
    <scope>NUCLEOTIDE SEQUENCE [LARGE SCALE GENOMIC DNA]</scope>
    <source>
        <strain evidence="4 5">JCM 31718</strain>
    </source>
</reference>
<keyword evidence="2" id="KW-0472">Membrane</keyword>